<dbReference type="GO" id="GO:0005886">
    <property type="term" value="C:plasma membrane"/>
    <property type="evidence" value="ECO:0007669"/>
    <property type="project" value="TreeGrafter"/>
</dbReference>
<dbReference type="InterPro" id="IPR003594">
    <property type="entry name" value="HATPase_dom"/>
</dbReference>
<keyword evidence="2" id="KW-0067">ATP-binding</keyword>
<sequence length="105" mass="11877">KRRIPDANIKITLPDEFVLVPMDALLIEQVIINLLENALKHSHSKKPIELYATIEPKTVTVYVKDYGIGISNDKKMRYLSLIPAETTALTGTRVWALGFLFARLL</sequence>
<gene>
    <name evidence="2" type="ORF">LEA_03451</name>
</gene>
<dbReference type="InterPro" id="IPR052023">
    <property type="entry name" value="Histidine_kinase_KdpD"/>
</dbReference>
<dbReference type="EMBL" id="AJWY01002289">
    <property type="protein sequence ID" value="EKC78470.1"/>
    <property type="molecule type" value="Genomic_DNA"/>
</dbReference>
<dbReference type="PANTHER" id="PTHR45569">
    <property type="entry name" value="SENSOR PROTEIN KDPD"/>
    <property type="match status" value="1"/>
</dbReference>
<evidence type="ECO:0000259" key="1">
    <source>
        <dbReference type="Pfam" id="PF02518"/>
    </source>
</evidence>
<dbReference type="GO" id="GO:0000155">
    <property type="term" value="F:phosphorelay sensor kinase activity"/>
    <property type="evidence" value="ECO:0007669"/>
    <property type="project" value="TreeGrafter"/>
</dbReference>
<reference evidence="2" key="1">
    <citation type="journal article" date="2013" name="Environ. Microbiol.">
        <title>Microbiota from the distal guts of lean and obese adolescents exhibit partial functional redundancy besides clear differences in community structure.</title>
        <authorList>
            <person name="Ferrer M."/>
            <person name="Ruiz A."/>
            <person name="Lanza F."/>
            <person name="Haange S.B."/>
            <person name="Oberbach A."/>
            <person name="Till H."/>
            <person name="Bargiela R."/>
            <person name="Campoy C."/>
            <person name="Segura M.T."/>
            <person name="Richter M."/>
            <person name="von Bergen M."/>
            <person name="Seifert J."/>
            <person name="Suarez A."/>
        </authorList>
    </citation>
    <scope>NUCLEOTIDE SEQUENCE</scope>
</reference>
<comment type="caution">
    <text evidence="2">The sequence shown here is derived from an EMBL/GenBank/DDBJ whole genome shotgun (WGS) entry which is preliminary data.</text>
</comment>
<proteinExistence type="predicted"/>
<dbReference type="SUPFAM" id="SSF55874">
    <property type="entry name" value="ATPase domain of HSP90 chaperone/DNA topoisomerase II/histidine kinase"/>
    <property type="match status" value="1"/>
</dbReference>
<dbReference type="InterPro" id="IPR036890">
    <property type="entry name" value="HATPase_C_sf"/>
</dbReference>
<dbReference type="AlphaFoldDB" id="K1UK24"/>
<dbReference type="GO" id="GO:0005524">
    <property type="term" value="F:ATP binding"/>
    <property type="evidence" value="ECO:0007669"/>
    <property type="project" value="UniProtKB-KW"/>
</dbReference>
<feature type="domain" description="Histidine kinase/HSP90-like ATPase" evidence="1">
    <location>
        <begin position="23"/>
        <end position="76"/>
    </location>
</feature>
<organism evidence="2">
    <name type="scientific">human gut metagenome</name>
    <dbReference type="NCBI Taxonomy" id="408170"/>
    <lineage>
        <taxon>unclassified sequences</taxon>
        <taxon>metagenomes</taxon>
        <taxon>organismal metagenomes</taxon>
    </lineage>
</organism>
<evidence type="ECO:0000313" key="2">
    <source>
        <dbReference type="EMBL" id="EKC78470.1"/>
    </source>
</evidence>
<protein>
    <submittedName>
        <fullName evidence="2">Protein containing ATP-binding region, ATPase-like domain protein</fullName>
    </submittedName>
</protein>
<dbReference type="Gene3D" id="3.30.565.10">
    <property type="entry name" value="Histidine kinase-like ATPase, C-terminal domain"/>
    <property type="match status" value="1"/>
</dbReference>
<name>K1UK24_9ZZZZ</name>
<dbReference type="Pfam" id="PF02518">
    <property type="entry name" value="HATPase_c"/>
    <property type="match status" value="1"/>
</dbReference>
<dbReference type="PANTHER" id="PTHR45569:SF1">
    <property type="entry name" value="SENSOR PROTEIN KDPD"/>
    <property type="match status" value="1"/>
</dbReference>
<feature type="non-terminal residue" evidence="2">
    <location>
        <position position="1"/>
    </location>
</feature>
<keyword evidence="2" id="KW-0547">Nucleotide-binding</keyword>
<accession>K1UK24</accession>